<dbReference type="InterPro" id="IPR051122">
    <property type="entry name" value="SDR_DHRS6-like"/>
</dbReference>
<evidence type="ECO:0000313" key="3">
    <source>
        <dbReference type="EMBL" id="AMG73429.1"/>
    </source>
</evidence>
<keyword evidence="4" id="KW-1185">Reference proteome</keyword>
<dbReference type="AlphaFoldDB" id="A0AA86GJN7"/>
<dbReference type="EMBL" id="CP012199">
    <property type="protein sequence ID" value="AMG73429.1"/>
    <property type="molecule type" value="Genomic_DNA"/>
</dbReference>
<protein>
    <submittedName>
        <fullName evidence="3">3-oxoacyl-[acyl-carrier protein] reductase</fullName>
        <ecNumber evidence="3">1.1.1.100</ecNumber>
    </submittedName>
</protein>
<accession>A0AA86GJN7</accession>
<evidence type="ECO:0000256" key="1">
    <source>
        <dbReference type="ARBA" id="ARBA00006484"/>
    </source>
</evidence>
<dbReference type="SUPFAM" id="SSF51735">
    <property type="entry name" value="NAD(P)-binding Rossmann-fold domains"/>
    <property type="match status" value="1"/>
</dbReference>
<proteinExistence type="inferred from homology"/>
<dbReference type="InterPro" id="IPR002347">
    <property type="entry name" value="SDR_fam"/>
</dbReference>
<dbReference type="Proteomes" id="UP000058599">
    <property type="component" value="Chromosome"/>
</dbReference>
<dbReference type="Gene3D" id="3.40.50.720">
    <property type="entry name" value="NAD(P)-binding Rossmann-like Domain"/>
    <property type="match status" value="1"/>
</dbReference>
<dbReference type="RefSeq" id="WP_067181253.1">
    <property type="nucleotide sequence ID" value="NZ_CP012199.1"/>
</dbReference>
<dbReference type="PANTHER" id="PTHR43477:SF1">
    <property type="entry name" value="DIHYDROANTICAPSIN 7-DEHYDROGENASE"/>
    <property type="match status" value="1"/>
</dbReference>
<gene>
    <name evidence="3" type="ORF">SGRAN_1036</name>
</gene>
<dbReference type="KEGG" id="sgi:SGRAN_1036"/>
<dbReference type="GO" id="GO:0004316">
    <property type="term" value="F:3-oxoacyl-[acyl-carrier-protein] reductase (NADPH) activity"/>
    <property type="evidence" value="ECO:0007669"/>
    <property type="project" value="UniProtKB-EC"/>
</dbReference>
<organism evidence="3 4">
    <name type="scientific">Sphingopyxis granuli</name>
    <dbReference type="NCBI Taxonomy" id="267128"/>
    <lineage>
        <taxon>Bacteria</taxon>
        <taxon>Pseudomonadati</taxon>
        <taxon>Pseudomonadota</taxon>
        <taxon>Alphaproteobacteria</taxon>
        <taxon>Sphingomonadales</taxon>
        <taxon>Sphingomonadaceae</taxon>
        <taxon>Sphingopyxis</taxon>
    </lineage>
</organism>
<comment type="similarity">
    <text evidence="1">Belongs to the short-chain dehydrogenases/reductases (SDR) family.</text>
</comment>
<dbReference type="EC" id="1.1.1.100" evidence="3"/>
<dbReference type="PRINTS" id="PR00081">
    <property type="entry name" value="GDHRDH"/>
</dbReference>
<dbReference type="InterPro" id="IPR036291">
    <property type="entry name" value="NAD(P)-bd_dom_sf"/>
</dbReference>
<reference evidence="3 4" key="1">
    <citation type="journal article" date="2016" name="BMC Genomics">
        <title>Genomic analysis of the nitrate-respiring Sphingopyxis granuli (formerly Sphingomonas macrogoltabida) strain TFA.</title>
        <authorList>
            <person name="Garcia-Romero I."/>
            <person name="Perez-Pulido A.J."/>
            <person name="Gonzalez-Flores Y.E."/>
            <person name="Reyes-Ramirez F."/>
            <person name="Santero E."/>
            <person name="Floriano B."/>
        </authorList>
    </citation>
    <scope>NUCLEOTIDE SEQUENCE [LARGE SCALE GENOMIC DNA]</scope>
    <source>
        <strain evidence="3 4">TFA</strain>
    </source>
</reference>
<name>A0AA86GJN7_9SPHN</name>
<evidence type="ECO:0000256" key="2">
    <source>
        <dbReference type="ARBA" id="ARBA00023002"/>
    </source>
</evidence>
<dbReference type="CDD" id="cd05233">
    <property type="entry name" value="SDR_c"/>
    <property type="match status" value="1"/>
</dbReference>
<dbReference type="PANTHER" id="PTHR43477">
    <property type="entry name" value="DIHYDROANTICAPSIN 7-DEHYDROGENASE"/>
    <property type="match status" value="1"/>
</dbReference>
<evidence type="ECO:0000313" key="4">
    <source>
        <dbReference type="Proteomes" id="UP000058599"/>
    </source>
</evidence>
<sequence>MSGKTEPASHLRLSGQTVLIVGGSSGIGLATAQAVLAAGGHVHIAARTSASLAAARAQLGPDVQTHVCDAASEDAVARMSANLPPLDHLFTTAGAFAPDDIRTTAIDELRAIHDSRLWSCVHIVRHCTDRLRHDGSVTFMSGTASWYPEGAALTSAACGAVQSLARSLAVSMAPLRFNALCPGYTRTALWSKTFGDEGETILASLARDIPIGRAAEPSEIADAALFLMTNAYVNGIELIIDGGARLT</sequence>
<keyword evidence="2 3" id="KW-0560">Oxidoreductase</keyword>
<dbReference type="Pfam" id="PF13561">
    <property type="entry name" value="adh_short_C2"/>
    <property type="match status" value="1"/>
</dbReference>